<comment type="caution">
    <text evidence="2">The sequence shown here is derived from an EMBL/GenBank/DDBJ whole genome shotgun (WGS) entry which is preliminary data.</text>
</comment>
<reference evidence="2 3" key="1">
    <citation type="journal article" date="2018" name="Sci. Rep.">
        <title>Genomic signatures of local adaptation to the degree of environmental predictability in rotifers.</title>
        <authorList>
            <person name="Franch-Gras L."/>
            <person name="Hahn C."/>
            <person name="Garcia-Roger E.M."/>
            <person name="Carmona M.J."/>
            <person name="Serra M."/>
            <person name="Gomez A."/>
        </authorList>
    </citation>
    <scope>NUCLEOTIDE SEQUENCE [LARGE SCALE GENOMIC DNA]</scope>
    <source>
        <strain evidence="2">HYR1</strain>
    </source>
</reference>
<gene>
    <name evidence="2" type="ORF">BpHYR1_047930</name>
</gene>
<feature type="compositionally biased region" description="Basic and acidic residues" evidence="1">
    <location>
        <begin position="9"/>
        <end position="22"/>
    </location>
</feature>
<proteinExistence type="predicted"/>
<dbReference type="EMBL" id="REGN01003158">
    <property type="protein sequence ID" value="RNA24197.1"/>
    <property type="molecule type" value="Genomic_DNA"/>
</dbReference>
<keyword evidence="3" id="KW-1185">Reference proteome</keyword>
<dbReference type="AlphaFoldDB" id="A0A3M7RLD1"/>
<accession>A0A3M7RLD1</accession>
<evidence type="ECO:0000313" key="3">
    <source>
        <dbReference type="Proteomes" id="UP000276133"/>
    </source>
</evidence>
<protein>
    <submittedName>
        <fullName evidence="2">Uncharacterized protein</fullName>
    </submittedName>
</protein>
<evidence type="ECO:0000313" key="2">
    <source>
        <dbReference type="EMBL" id="RNA24197.1"/>
    </source>
</evidence>
<sequence length="63" mass="7196">MDTDNLSQMDRDVRNKTSEPNKKMQSQTRKRTFFGKQVANRVRNHCMVNTLVSGGSICHGVEL</sequence>
<name>A0A3M7RLD1_BRAPC</name>
<feature type="region of interest" description="Disordered" evidence="1">
    <location>
        <begin position="1"/>
        <end position="29"/>
    </location>
</feature>
<dbReference type="Proteomes" id="UP000276133">
    <property type="component" value="Unassembled WGS sequence"/>
</dbReference>
<evidence type="ECO:0000256" key="1">
    <source>
        <dbReference type="SAM" id="MobiDB-lite"/>
    </source>
</evidence>
<organism evidence="2 3">
    <name type="scientific">Brachionus plicatilis</name>
    <name type="common">Marine rotifer</name>
    <name type="synonym">Brachionus muelleri</name>
    <dbReference type="NCBI Taxonomy" id="10195"/>
    <lineage>
        <taxon>Eukaryota</taxon>
        <taxon>Metazoa</taxon>
        <taxon>Spiralia</taxon>
        <taxon>Gnathifera</taxon>
        <taxon>Rotifera</taxon>
        <taxon>Eurotatoria</taxon>
        <taxon>Monogononta</taxon>
        <taxon>Pseudotrocha</taxon>
        <taxon>Ploima</taxon>
        <taxon>Brachionidae</taxon>
        <taxon>Brachionus</taxon>
    </lineage>
</organism>